<feature type="compositionally biased region" description="Low complexity" evidence="1">
    <location>
        <begin position="231"/>
        <end position="244"/>
    </location>
</feature>
<gene>
    <name evidence="2" type="ORF">UBAL3_93670005</name>
</gene>
<sequence>MFLDPPREGRFRLFLMRHGHLENSDFGAINGQGDVSLSPRGEAQMESRAHFLREVPATLLLSSTLRRTRQSLAPFGKSRPHLPLRALEGFRERSFGFWEGKTREEIAALDPTGYARWQDLDVSFAPAGGESLLSFRDRVLSALRELLAQAGYRHNALCVAHSGVNRIILLDALGHDLSGYFRLTQGYGSLNVIDYTEGGDPVVLLMNLPSDLPPMASKTGPGKPDKGSEGPGSSLSSSMSSSSGSPPPGPSAP</sequence>
<evidence type="ECO:0000313" key="3">
    <source>
        <dbReference type="Proteomes" id="UP000009374"/>
    </source>
</evidence>
<dbReference type="EMBL" id="GG693876">
    <property type="protein sequence ID" value="EES52492.1"/>
    <property type="molecule type" value="Genomic_DNA"/>
</dbReference>
<evidence type="ECO:0000313" key="2">
    <source>
        <dbReference type="EMBL" id="EES52492.1"/>
    </source>
</evidence>
<dbReference type="CDD" id="cd07067">
    <property type="entry name" value="HP_PGM_like"/>
    <property type="match status" value="1"/>
</dbReference>
<dbReference type="SMART" id="SM00855">
    <property type="entry name" value="PGAM"/>
    <property type="match status" value="1"/>
</dbReference>
<dbReference type="InterPro" id="IPR029033">
    <property type="entry name" value="His_PPase_superfam"/>
</dbReference>
<dbReference type="PANTHER" id="PTHR48100">
    <property type="entry name" value="BROAD-SPECIFICITY PHOSPHATASE YOR283W-RELATED"/>
    <property type="match status" value="1"/>
</dbReference>
<keyword evidence="3" id="KW-1185">Reference proteome</keyword>
<dbReference type="AlphaFoldDB" id="C6HY17"/>
<evidence type="ECO:0000256" key="1">
    <source>
        <dbReference type="SAM" id="MobiDB-lite"/>
    </source>
</evidence>
<reference evidence="2 3" key="1">
    <citation type="journal article" date="2009" name="Appl. Environ. Microbiol.">
        <title>Community genomic and proteomic analyses of chemoautotrophic iron-oxidizing "Leptospirillum rubarum" (Group II) and "Leptospirillum ferrodiazotrophum" (Group III) bacteria in acid mine drainage biofilms.</title>
        <authorList>
            <person name="Goltsman D.S."/>
            <person name="Denef V.J."/>
            <person name="Singer S.W."/>
            <person name="VerBerkmoes N.C."/>
            <person name="Lefsrud M."/>
            <person name="Mueller R.S."/>
            <person name="Dick G.J."/>
            <person name="Sun C.L."/>
            <person name="Wheeler K.E."/>
            <person name="Zemla A."/>
            <person name="Baker B.J."/>
            <person name="Hauser L."/>
            <person name="Land M."/>
            <person name="Shah M.B."/>
            <person name="Thelen M.P."/>
            <person name="Hettich R.L."/>
            <person name="Banfield J.F."/>
        </authorList>
    </citation>
    <scope>NUCLEOTIDE SEQUENCE [LARGE SCALE GENOMIC DNA]</scope>
</reference>
<name>C6HY17_9BACT</name>
<dbReference type="Gene3D" id="3.40.50.1240">
    <property type="entry name" value="Phosphoglycerate mutase-like"/>
    <property type="match status" value="1"/>
</dbReference>
<dbReference type="Pfam" id="PF00300">
    <property type="entry name" value="His_Phos_1"/>
    <property type="match status" value="1"/>
</dbReference>
<feature type="region of interest" description="Disordered" evidence="1">
    <location>
        <begin position="211"/>
        <end position="253"/>
    </location>
</feature>
<dbReference type="PANTHER" id="PTHR48100:SF10">
    <property type="entry name" value="2-CARBOXY-D-ARABINITOL-1-PHOSPHATASE-RELATED"/>
    <property type="match status" value="1"/>
</dbReference>
<accession>C6HY17</accession>
<dbReference type="Proteomes" id="UP000009374">
    <property type="component" value="Unassembled WGS sequence"/>
</dbReference>
<dbReference type="InterPro" id="IPR050275">
    <property type="entry name" value="PGM_Phosphatase"/>
</dbReference>
<organism evidence="2 3">
    <name type="scientific">Leptospirillum ferrodiazotrophum</name>
    <dbReference type="NCBI Taxonomy" id="412449"/>
    <lineage>
        <taxon>Bacteria</taxon>
        <taxon>Pseudomonadati</taxon>
        <taxon>Nitrospirota</taxon>
        <taxon>Nitrospiria</taxon>
        <taxon>Nitrospirales</taxon>
        <taxon>Nitrospiraceae</taxon>
        <taxon>Leptospirillum</taxon>
    </lineage>
</organism>
<dbReference type="InterPro" id="IPR013078">
    <property type="entry name" value="His_Pase_superF_clade-1"/>
</dbReference>
<dbReference type="SUPFAM" id="SSF53254">
    <property type="entry name" value="Phosphoglycerate mutase-like"/>
    <property type="match status" value="1"/>
</dbReference>
<dbReference type="GO" id="GO:0016791">
    <property type="term" value="F:phosphatase activity"/>
    <property type="evidence" value="ECO:0007669"/>
    <property type="project" value="TreeGrafter"/>
</dbReference>
<protein>
    <submittedName>
        <fullName evidence="2">Phosphoglycerate mutase</fullName>
    </submittedName>
</protein>
<proteinExistence type="predicted"/>